<feature type="transmembrane region" description="Helical" evidence="8">
    <location>
        <begin position="271"/>
        <end position="292"/>
    </location>
</feature>
<evidence type="ECO:0000256" key="4">
    <source>
        <dbReference type="ARBA" id="ARBA00022475"/>
    </source>
</evidence>
<dbReference type="GO" id="GO:0055085">
    <property type="term" value="P:transmembrane transport"/>
    <property type="evidence" value="ECO:0007669"/>
    <property type="project" value="InterPro"/>
</dbReference>
<sequence>MATQRNTRLGRLALIGVPALWLTLFVAVPFAIVVRISLSESVIAMPPYEPVFDLSAGFAAFAEALGRLDFDKFVFLTTDPLYLESYLSSIRIAGLSTAIILAVGYPIAYAMARAPKGTQPLLVMLVVLPFWTSFLIRVYAWMGILARDGFLNQALGGLGLISEPLDILSTDTAVMIGIVYSYLPFMVLPLYASLEKMDLSLLEAAADLGCPPWQAFWRITVPLSLPGVVAGCLLVFIPAVGEFVIPDLLGGSDTLMIGKTLWSEFFSNRDWPVASAVAVVLLVALLVPIGIYQHMQARQLEADR</sequence>
<comment type="similarity">
    <text evidence="2">Belongs to the binding-protein-dependent transport system permease family. CysTW subfamily.</text>
</comment>
<evidence type="ECO:0000256" key="5">
    <source>
        <dbReference type="ARBA" id="ARBA00022692"/>
    </source>
</evidence>
<dbReference type="Gene3D" id="1.10.3720.10">
    <property type="entry name" value="MetI-like"/>
    <property type="match status" value="1"/>
</dbReference>
<feature type="transmembrane region" description="Helical" evidence="8">
    <location>
        <begin position="12"/>
        <end position="38"/>
    </location>
</feature>
<keyword evidence="5 8" id="KW-0812">Transmembrane</keyword>
<dbReference type="PROSITE" id="PS50928">
    <property type="entry name" value="ABC_TM1"/>
    <property type="match status" value="1"/>
</dbReference>
<dbReference type="SUPFAM" id="SSF161098">
    <property type="entry name" value="MetI-like"/>
    <property type="match status" value="1"/>
</dbReference>
<evidence type="ECO:0000256" key="7">
    <source>
        <dbReference type="ARBA" id="ARBA00023136"/>
    </source>
</evidence>
<evidence type="ECO:0000313" key="10">
    <source>
        <dbReference type="EMBL" id="KAA5602503.1"/>
    </source>
</evidence>
<keyword evidence="6 8" id="KW-1133">Transmembrane helix</keyword>
<evidence type="ECO:0000256" key="1">
    <source>
        <dbReference type="ARBA" id="ARBA00004651"/>
    </source>
</evidence>
<feature type="transmembrane region" description="Helical" evidence="8">
    <location>
        <begin position="90"/>
        <end position="109"/>
    </location>
</feature>
<keyword evidence="7 8" id="KW-0472">Membrane</keyword>
<evidence type="ECO:0000256" key="8">
    <source>
        <dbReference type="RuleBase" id="RU363032"/>
    </source>
</evidence>
<dbReference type="Pfam" id="PF00528">
    <property type="entry name" value="BPD_transp_1"/>
    <property type="match status" value="1"/>
</dbReference>
<accession>A0A5M6I2W2</accession>
<feature type="transmembrane region" description="Helical" evidence="8">
    <location>
        <begin position="173"/>
        <end position="194"/>
    </location>
</feature>
<evidence type="ECO:0000259" key="9">
    <source>
        <dbReference type="PROSITE" id="PS50928"/>
    </source>
</evidence>
<dbReference type="InterPro" id="IPR000515">
    <property type="entry name" value="MetI-like"/>
</dbReference>
<keyword evidence="3 8" id="KW-0813">Transport</keyword>
<evidence type="ECO:0000256" key="3">
    <source>
        <dbReference type="ARBA" id="ARBA00022448"/>
    </source>
</evidence>
<dbReference type="AlphaFoldDB" id="A0A5M6I2W2"/>
<dbReference type="PANTHER" id="PTHR42929:SF3">
    <property type="entry name" value="PUTRESCINE TRANSPORT SYSTEM PERMEASE PROTEIN POTH"/>
    <property type="match status" value="1"/>
</dbReference>
<dbReference type="RefSeq" id="WP_150096554.1">
    <property type="nucleotide sequence ID" value="NZ_VWPL01000006.1"/>
</dbReference>
<comment type="subcellular location">
    <subcellularLocation>
        <location evidence="1 8">Cell membrane</location>
        <topology evidence="1 8">Multi-pass membrane protein</topology>
    </subcellularLocation>
</comment>
<feature type="transmembrane region" description="Helical" evidence="8">
    <location>
        <begin position="121"/>
        <end position="142"/>
    </location>
</feature>
<name>A0A5M6I2W2_9HYPH</name>
<gene>
    <name evidence="10" type="ORF">F1193_04880</name>
</gene>
<dbReference type="GO" id="GO:0005886">
    <property type="term" value="C:plasma membrane"/>
    <property type="evidence" value="ECO:0007669"/>
    <property type="project" value="UniProtKB-SubCell"/>
</dbReference>
<feature type="domain" description="ABC transmembrane type-1" evidence="9">
    <location>
        <begin position="86"/>
        <end position="292"/>
    </location>
</feature>
<evidence type="ECO:0000256" key="2">
    <source>
        <dbReference type="ARBA" id="ARBA00007069"/>
    </source>
</evidence>
<evidence type="ECO:0000256" key="6">
    <source>
        <dbReference type="ARBA" id="ARBA00022989"/>
    </source>
</evidence>
<dbReference type="CDD" id="cd06261">
    <property type="entry name" value="TM_PBP2"/>
    <property type="match status" value="1"/>
</dbReference>
<organism evidence="10 11">
    <name type="scientific">Blastochloris sulfoviridis</name>
    <dbReference type="NCBI Taxonomy" id="50712"/>
    <lineage>
        <taxon>Bacteria</taxon>
        <taxon>Pseudomonadati</taxon>
        <taxon>Pseudomonadota</taxon>
        <taxon>Alphaproteobacteria</taxon>
        <taxon>Hyphomicrobiales</taxon>
        <taxon>Blastochloridaceae</taxon>
        <taxon>Blastochloris</taxon>
    </lineage>
</organism>
<proteinExistence type="inferred from homology"/>
<dbReference type="EMBL" id="VWPL01000006">
    <property type="protein sequence ID" value="KAA5602503.1"/>
    <property type="molecule type" value="Genomic_DNA"/>
</dbReference>
<feature type="transmembrane region" description="Helical" evidence="8">
    <location>
        <begin position="215"/>
        <end position="240"/>
    </location>
</feature>
<keyword evidence="11" id="KW-1185">Reference proteome</keyword>
<evidence type="ECO:0000313" key="11">
    <source>
        <dbReference type="Proteomes" id="UP000323886"/>
    </source>
</evidence>
<dbReference type="OrthoDB" id="9807047at2"/>
<dbReference type="PANTHER" id="PTHR42929">
    <property type="entry name" value="INNER MEMBRANE ABC TRANSPORTER PERMEASE PROTEIN YDCU-RELATED-RELATED"/>
    <property type="match status" value="1"/>
</dbReference>
<dbReference type="Proteomes" id="UP000323886">
    <property type="component" value="Unassembled WGS sequence"/>
</dbReference>
<keyword evidence="4" id="KW-1003">Cell membrane</keyword>
<reference evidence="10 11" key="1">
    <citation type="submission" date="2019-09" db="EMBL/GenBank/DDBJ databases">
        <title>Draft Whole-Genome sequence of Blastochloris sulfoviridis DSM 729.</title>
        <authorList>
            <person name="Meyer T.E."/>
            <person name="Kyndt J.A."/>
        </authorList>
    </citation>
    <scope>NUCLEOTIDE SEQUENCE [LARGE SCALE GENOMIC DNA]</scope>
    <source>
        <strain evidence="10 11">DSM 729</strain>
    </source>
</reference>
<protein>
    <submittedName>
        <fullName evidence="10">ABC transporter permease subunit</fullName>
    </submittedName>
</protein>
<dbReference type="InterPro" id="IPR035906">
    <property type="entry name" value="MetI-like_sf"/>
</dbReference>
<comment type="caution">
    <text evidence="10">The sequence shown here is derived from an EMBL/GenBank/DDBJ whole genome shotgun (WGS) entry which is preliminary data.</text>
</comment>